<dbReference type="RefSeq" id="WP_178139235.1">
    <property type="nucleotide sequence ID" value="NZ_FRAD01000010.1"/>
</dbReference>
<accession>A0A1M6NGS4</accession>
<dbReference type="AlphaFoldDB" id="A0A1M6NGS4"/>
<keyword evidence="2" id="KW-1185">Reference proteome</keyword>
<proteinExistence type="predicted"/>
<evidence type="ECO:0000313" key="1">
    <source>
        <dbReference type="EMBL" id="SHJ94877.1"/>
    </source>
</evidence>
<reference evidence="1 2" key="1">
    <citation type="submission" date="2016-11" db="EMBL/GenBank/DDBJ databases">
        <authorList>
            <person name="Jaros S."/>
            <person name="Januszkiewicz K."/>
            <person name="Wedrychowicz H."/>
        </authorList>
    </citation>
    <scope>NUCLEOTIDE SEQUENCE [LARGE SCALE GENOMIC DNA]</scope>
    <source>
        <strain evidence="1 2">DSM 3090</strain>
    </source>
</reference>
<gene>
    <name evidence="1" type="ORF">SAMN02745248_01390</name>
</gene>
<dbReference type="Proteomes" id="UP000183952">
    <property type="component" value="Unassembled WGS sequence"/>
</dbReference>
<protein>
    <submittedName>
        <fullName evidence="1">Uncharacterized protein</fullName>
    </submittedName>
</protein>
<sequence>MKSNFKRMKRFTILGLAAGYYALSKYCKNKCDNIQDENLESLETDYVGDENRAGN</sequence>
<organism evidence="1 2">
    <name type="scientific">Hathewaya proteolytica DSM 3090</name>
    <dbReference type="NCBI Taxonomy" id="1121331"/>
    <lineage>
        <taxon>Bacteria</taxon>
        <taxon>Bacillati</taxon>
        <taxon>Bacillota</taxon>
        <taxon>Clostridia</taxon>
        <taxon>Eubacteriales</taxon>
        <taxon>Clostridiaceae</taxon>
        <taxon>Hathewaya</taxon>
    </lineage>
</organism>
<dbReference type="EMBL" id="FRAD01000010">
    <property type="protein sequence ID" value="SHJ94877.1"/>
    <property type="molecule type" value="Genomic_DNA"/>
</dbReference>
<name>A0A1M6NGS4_9CLOT</name>
<evidence type="ECO:0000313" key="2">
    <source>
        <dbReference type="Proteomes" id="UP000183952"/>
    </source>
</evidence>